<keyword evidence="3" id="KW-1185">Reference proteome</keyword>
<dbReference type="Pfam" id="PF13715">
    <property type="entry name" value="CarbopepD_reg_2"/>
    <property type="match status" value="1"/>
</dbReference>
<dbReference type="OrthoDB" id="914976at2"/>
<keyword evidence="1" id="KW-0732">Signal</keyword>
<dbReference type="InterPro" id="IPR008969">
    <property type="entry name" value="CarboxyPept-like_regulatory"/>
</dbReference>
<proteinExistence type="predicted"/>
<evidence type="ECO:0000313" key="3">
    <source>
        <dbReference type="Proteomes" id="UP000199634"/>
    </source>
</evidence>
<dbReference type="SUPFAM" id="SSF49464">
    <property type="entry name" value="Carboxypeptidase regulatory domain-like"/>
    <property type="match status" value="1"/>
</dbReference>
<feature type="chain" id="PRO_5011697126" evidence="1">
    <location>
        <begin position="20"/>
        <end position="291"/>
    </location>
</feature>
<dbReference type="AlphaFoldDB" id="A0A1H6JIH4"/>
<evidence type="ECO:0000313" key="2">
    <source>
        <dbReference type="EMBL" id="SEH59551.1"/>
    </source>
</evidence>
<gene>
    <name evidence="2" type="ORF">SAMN02927937_00388</name>
</gene>
<protein>
    <submittedName>
        <fullName evidence="2">CarboxypepD_reg-like domain-containing protein</fullName>
    </submittedName>
</protein>
<feature type="signal peptide" evidence="1">
    <location>
        <begin position="1"/>
        <end position="19"/>
    </location>
</feature>
<evidence type="ECO:0000256" key="1">
    <source>
        <dbReference type="SAM" id="SignalP"/>
    </source>
</evidence>
<dbReference type="EMBL" id="FNXE01000003">
    <property type="protein sequence ID" value="SEH59551.1"/>
    <property type="molecule type" value="Genomic_DNA"/>
</dbReference>
<reference evidence="3" key="1">
    <citation type="submission" date="2016-10" db="EMBL/GenBank/DDBJ databases">
        <authorList>
            <person name="Varghese N."/>
            <person name="Submissions S."/>
        </authorList>
    </citation>
    <scope>NUCLEOTIDE SEQUENCE [LARGE SCALE GENOMIC DNA]</scope>
    <source>
        <strain evidence="3">CGMCC 1.10825</strain>
    </source>
</reference>
<name>A0A1H6JIH4_9FLAO</name>
<organism evidence="2 3">
    <name type="scientific">Paenimyroides marinum</name>
    <dbReference type="NCBI Taxonomy" id="1159016"/>
    <lineage>
        <taxon>Bacteria</taxon>
        <taxon>Pseudomonadati</taxon>
        <taxon>Bacteroidota</taxon>
        <taxon>Flavobacteriia</taxon>
        <taxon>Flavobacteriales</taxon>
        <taxon>Flavobacteriaceae</taxon>
        <taxon>Paenimyroides</taxon>
    </lineage>
</organism>
<accession>A0A1H6JIH4</accession>
<dbReference type="Proteomes" id="UP000199634">
    <property type="component" value="Unassembled WGS sequence"/>
</dbReference>
<sequence>MIMKNLLFFLLLTSVSVSAQISGKVVNQENNPIRLTNIWVQDGSDGATTDSLGMFCIQTALAKDTLVFNASGYKILKEVAEKTENIVLEAYEIPQPELVVLPEKFLQHTIGDAHYENMYFQPGNVPYMYGRFFANTDEIKEVQYVDRVIVYTKSAVADATIKIRLMRMNEYGCPSDDLLVEPIIEHVKRGNKKNVIRVLQHNVKLPKDGIFVAVEWLMTENNQFRPANFVKNENLFEDYRYQPDVMNNKVEKTSSFRYMYGEWFPNDQFQPRNPNAPREIVDPAIGLILSN</sequence>
<dbReference type="STRING" id="1159016.SAMN02927937_00388"/>